<keyword evidence="17" id="KW-1185">Reference proteome</keyword>
<organism evidence="16 17">
    <name type="scientific">Planctobacterium marinum</name>
    <dbReference type="NCBI Taxonomy" id="1631968"/>
    <lineage>
        <taxon>Bacteria</taxon>
        <taxon>Pseudomonadati</taxon>
        <taxon>Pseudomonadota</taxon>
        <taxon>Gammaproteobacteria</taxon>
        <taxon>Alteromonadales</taxon>
        <taxon>Alteromonadaceae</taxon>
        <taxon>Planctobacterium</taxon>
    </lineage>
</organism>
<evidence type="ECO:0000259" key="15">
    <source>
        <dbReference type="Pfam" id="PF07715"/>
    </source>
</evidence>
<evidence type="ECO:0000256" key="3">
    <source>
        <dbReference type="ARBA" id="ARBA00022448"/>
    </source>
</evidence>
<dbReference type="SUPFAM" id="SSF56935">
    <property type="entry name" value="Porins"/>
    <property type="match status" value="1"/>
</dbReference>
<feature type="domain" description="TonB-dependent receptor-like beta-barrel" evidence="14">
    <location>
        <begin position="173"/>
        <end position="591"/>
    </location>
</feature>
<dbReference type="InterPro" id="IPR037066">
    <property type="entry name" value="Plug_dom_sf"/>
</dbReference>
<dbReference type="PANTHER" id="PTHR30069">
    <property type="entry name" value="TONB-DEPENDENT OUTER MEMBRANE RECEPTOR"/>
    <property type="match status" value="1"/>
</dbReference>
<dbReference type="Gene3D" id="2.170.130.10">
    <property type="entry name" value="TonB-dependent receptor, plug domain"/>
    <property type="match status" value="1"/>
</dbReference>
<evidence type="ECO:0000313" key="16">
    <source>
        <dbReference type="EMBL" id="BDX08344.1"/>
    </source>
</evidence>
<feature type="chain" id="PRO_5041234612" evidence="13">
    <location>
        <begin position="22"/>
        <end position="617"/>
    </location>
</feature>
<keyword evidence="5 11" id="KW-0812">Transmembrane</keyword>
<keyword evidence="8 11" id="KW-0472">Membrane</keyword>
<keyword evidence="7 12" id="KW-0798">TonB box</keyword>
<protein>
    <submittedName>
        <fullName evidence="16">Ligand-gated channel</fullName>
    </submittedName>
</protein>
<evidence type="ECO:0000256" key="2">
    <source>
        <dbReference type="ARBA" id="ARBA00008143"/>
    </source>
</evidence>
<keyword evidence="6 13" id="KW-0732">Signal</keyword>
<dbReference type="GO" id="GO:0044718">
    <property type="term" value="P:siderophore transmembrane transport"/>
    <property type="evidence" value="ECO:0007669"/>
    <property type="project" value="TreeGrafter"/>
</dbReference>
<evidence type="ECO:0000256" key="13">
    <source>
        <dbReference type="SAM" id="SignalP"/>
    </source>
</evidence>
<dbReference type="KEGG" id="pmaw:MACH26_38650"/>
<evidence type="ECO:0000256" key="5">
    <source>
        <dbReference type="ARBA" id="ARBA00022692"/>
    </source>
</evidence>
<keyword evidence="10 11" id="KW-0998">Cell outer membrane</keyword>
<dbReference type="RefSeq" id="WP_338294416.1">
    <property type="nucleotide sequence ID" value="NZ_AP027272.1"/>
</dbReference>
<evidence type="ECO:0000256" key="11">
    <source>
        <dbReference type="PROSITE-ProRule" id="PRU01360"/>
    </source>
</evidence>
<keyword evidence="9" id="KW-0675">Receptor</keyword>
<feature type="signal peptide" evidence="13">
    <location>
        <begin position="1"/>
        <end position="21"/>
    </location>
</feature>
<dbReference type="InterPro" id="IPR012910">
    <property type="entry name" value="Plug_dom"/>
</dbReference>
<evidence type="ECO:0000256" key="10">
    <source>
        <dbReference type="ARBA" id="ARBA00023237"/>
    </source>
</evidence>
<evidence type="ECO:0000256" key="8">
    <source>
        <dbReference type="ARBA" id="ARBA00023136"/>
    </source>
</evidence>
<dbReference type="InterPro" id="IPR036942">
    <property type="entry name" value="Beta-barrel_TonB_sf"/>
</dbReference>
<dbReference type="GO" id="GO:0009279">
    <property type="term" value="C:cell outer membrane"/>
    <property type="evidence" value="ECO:0007669"/>
    <property type="project" value="UniProtKB-SubCell"/>
</dbReference>
<evidence type="ECO:0000256" key="4">
    <source>
        <dbReference type="ARBA" id="ARBA00022452"/>
    </source>
</evidence>
<dbReference type="PANTHER" id="PTHR30069:SF29">
    <property type="entry name" value="HEMOGLOBIN AND HEMOGLOBIN-HAPTOGLOBIN-BINDING PROTEIN 1-RELATED"/>
    <property type="match status" value="1"/>
</dbReference>
<dbReference type="EMBL" id="AP027272">
    <property type="protein sequence ID" value="BDX08344.1"/>
    <property type="molecule type" value="Genomic_DNA"/>
</dbReference>
<accession>A0AA48KU93</accession>
<dbReference type="AlphaFoldDB" id="A0AA48KU93"/>
<dbReference type="Gene3D" id="2.40.170.20">
    <property type="entry name" value="TonB-dependent receptor, beta-barrel domain"/>
    <property type="match status" value="1"/>
</dbReference>
<dbReference type="InterPro" id="IPR000531">
    <property type="entry name" value="Beta-barrel_TonB"/>
</dbReference>
<dbReference type="Pfam" id="PF07715">
    <property type="entry name" value="Plug"/>
    <property type="match status" value="1"/>
</dbReference>
<name>A0AA48KU93_9ALTE</name>
<keyword evidence="3 11" id="KW-0813">Transport</keyword>
<evidence type="ECO:0000256" key="12">
    <source>
        <dbReference type="RuleBase" id="RU003357"/>
    </source>
</evidence>
<evidence type="ECO:0000313" key="17">
    <source>
        <dbReference type="Proteomes" id="UP001333710"/>
    </source>
</evidence>
<evidence type="ECO:0000256" key="1">
    <source>
        <dbReference type="ARBA" id="ARBA00004571"/>
    </source>
</evidence>
<dbReference type="Proteomes" id="UP001333710">
    <property type="component" value="Chromosome"/>
</dbReference>
<feature type="domain" description="TonB-dependent receptor plug" evidence="15">
    <location>
        <begin position="44"/>
        <end position="150"/>
    </location>
</feature>
<proteinExistence type="inferred from homology"/>
<dbReference type="GO" id="GO:0015344">
    <property type="term" value="F:siderophore uptake transmembrane transporter activity"/>
    <property type="evidence" value="ECO:0007669"/>
    <property type="project" value="TreeGrafter"/>
</dbReference>
<dbReference type="Pfam" id="PF00593">
    <property type="entry name" value="TonB_dep_Rec_b-barrel"/>
    <property type="match status" value="1"/>
</dbReference>
<comment type="similarity">
    <text evidence="2">Belongs to the TonB-dependent receptor family. Hemoglobin/haptoglobin binding protein subfamily.</text>
</comment>
<sequence length="617" mass="68285">MKKTYLTLCCAALLSSQATFAEENTDNSLEKITVVSAGIEQNINELSASVAVLNEEDLIGRYQLSVADTLRTVAGIHVSNSGGLGKNTVLRVRGEESFRTRLYVDGVELTDPTAPQLTPVLDDLLLNNVSRIELLKGPQGLIYGADAGGVVRVTTQETGEGLSGNIAAEFAGFGTQQYSASLNLGNKTSGIMLNVSDLSSDGINAQSTDVSGETDGYDNTTLHLKGQHQFNEQLGLQLVIRSTEGETQYDGCFDNTTFAPINNCVTESEQTSARLALQYRTEAMQHSLGYAITDVEKDFINNGEFGFGNEGEIRRLDYQGWYQLGADTISFGVDFKAEEDVLNSTDRDNKGYFVEWLSERFDNINLNLGVRYDDNDTFGSFTSWRGGINYLLPLQNQQSLRFKATWGTGFRAPGLFEQAYNDGPFAYGDAAGLQLKEETSQGYDLGLIHKVSANTWWSLTWFEQQIEDEILFDAVAFQGYLQTSGKSDSQGIEFETESTLSNGDKIWFNYTYMDSEDQAGNQRLRRPEQLANLGYQQEFNDGQTRWSLYAHLEKGAVDIGNMPLSNFVTVNGNIVWDLTATLTAQAYINNLFDREYTEVQGFNTQGRHLGVKLALSF</sequence>
<keyword evidence="4 11" id="KW-1134">Transmembrane beta strand</keyword>
<reference evidence="16" key="1">
    <citation type="submission" date="2023-01" db="EMBL/GenBank/DDBJ databases">
        <title>Complete genome sequence of Planctobacterium marinum strain Dej080120_11.</title>
        <authorList>
            <person name="Ueki S."/>
            <person name="Maruyama F."/>
        </authorList>
    </citation>
    <scope>NUCLEOTIDE SEQUENCE</scope>
    <source>
        <strain evidence="16">Dej080120_11</strain>
    </source>
</reference>
<evidence type="ECO:0000256" key="7">
    <source>
        <dbReference type="ARBA" id="ARBA00023077"/>
    </source>
</evidence>
<evidence type="ECO:0000256" key="6">
    <source>
        <dbReference type="ARBA" id="ARBA00022729"/>
    </source>
</evidence>
<dbReference type="InterPro" id="IPR039426">
    <property type="entry name" value="TonB-dep_rcpt-like"/>
</dbReference>
<comment type="subcellular location">
    <subcellularLocation>
        <location evidence="1 11">Cell outer membrane</location>
        <topology evidence="1 11">Multi-pass membrane protein</topology>
    </subcellularLocation>
</comment>
<evidence type="ECO:0000256" key="9">
    <source>
        <dbReference type="ARBA" id="ARBA00023170"/>
    </source>
</evidence>
<gene>
    <name evidence="16" type="ORF">MACH26_38650</name>
</gene>
<dbReference type="PROSITE" id="PS52016">
    <property type="entry name" value="TONB_DEPENDENT_REC_3"/>
    <property type="match status" value="1"/>
</dbReference>
<evidence type="ECO:0000259" key="14">
    <source>
        <dbReference type="Pfam" id="PF00593"/>
    </source>
</evidence>